<keyword evidence="4" id="KW-0862">Zinc</keyword>
<evidence type="ECO:0000256" key="5">
    <source>
        <dbReference type="ARBA" id="ARBA00023242"/>
    </source>
</evidence>
<feature type="domain" description="HAT C-terminal dimerisation" evidence="6">
    <location>
        <begin position="361"/>
        <end position="441"/>
    </location>
</feature>
<keyword evidence="5" id="KW-0539">Nucleus</keyword>
<evidence type="ECO:0000256" key="2">
    <source>
        <dbReference type="ARBA" id="ARBA00022723"/>
    </source>
</evidence>
<accession>A0A8B8FIS4</accession>
<comment type="subcellular location">
    <subcellularLocation>
        <location evidence="1">Nucleus</location>
    </subcellularLocation>
</comment>
<dbReference type="PANTHER" id="PTHR46481">
    <property type="entry name" value="ZINC FINGER BED DOMAIN-CONTAINING PROTEIN 4"/>
    <property type="match status" value="1"/>
</dbReference>
<keyword evidence="3" id="KW-0863">Zinc-finger</keyword>
<keyword evidence="7" id="KW-1185">Reference proteome</keyword>
<evidence type="ECO:0000256" key="1">
    <source>
        <dbReference type="ARBA" id="ARBA00004123"/>
    </source>
</evidence>
<dbReference type="InterPro" id="IPR012337">
    <property type="entry name" value="RNaseH-like_sf"/>
</dbReference>
<dbReference type="Pfam" id="PF05699">
    <property type="entry name" value="Dimer_Tnp_hAT"/>
    <property type="match status" value="1"/>
</dbReference>
<dbReference type="GO" id="GO:0046983">
    <property type="term" value="F:protein dimerization activity"/>
    <property type="evidence" value="ECO:0007669"/>
    <property type="project" value="InterPro"/>
</dbReference>
<dbReference type="AlphaFoldDB" id="A0A8B8FIS4"/>
<evidence type="ECO:0000313" key="8">
    <source>
        <dbReference type="RefSeq" id="XP_025410804.1"/>
    </source>
</evidence>
<protein>
    <submittedName>
        <fullName evidence="8">Zinc finger BED domain-containing protein 4-like</fullName>
    </submittedName>
</protein>
<dbReference type="GO" id="GO:0005634">
    <property type="term" value="C:nucleus"/>
    <property type="evidence" value="ECO:0007669"/>
    <property type="project" value="UniProtKB-SubCell"/>
</dbReference>
<dbReference type="SUPFAM" id="SSF53098">
    <property type="entry name" value="Ribonuclease H-like"/>
    <property type="match status" value="1"/>
</dbReference>
<evidence type="ECO:0000256" key="3">
    <source>
        <dbReference type="ARBA" id="ARBA00022771"/>
    </source>
</evidence>
<proteinExistence type="predicted"/>
<dbReference type="OrthoDB" id="6608103at2759"/>
<dbReference type="GeneID" id="112683846"/>
<dbReference type="PANTHER" id="PTHR46481:SF10">
    <property type="entry name" value="ZINC FINGER BED DOMAIN-CONTAINING PROTEIN 39"/>
    <property type="match status" value="1"/>
</dbReference>
<dbReference type="InterPro" id="IPR008906">
    <property type="entry name" value="HATC_C_dom"/>
</dbReference>
<dbReference type="GO" id="GO:0008270">
    <property type="term" value="F:zinc ion binding"/>
    <property type="evidence" value="ECO:0007669"/>
    <property type="project" value="UniProtKB-KW"/>
</dbReference>
<name>A0A8B8FIS4_9HEMI</name>
<gene>
    <name evidence="8" type="primary">LOC112683846</name>
</gene>
<organism evidence="7 8">
    <name type="scientific">Sipha flava</name>
    <name type="common">yellow sugarcane aphid</name>
    <dbReference type="NCBI Taxonomy" id="143950"/>
    <lineage>
        <taxon>Eukaryota</taxon>
        <taxon>Metazoa</taxon>
        <taxon>Ecdysozoa</taxon>
        <taxon>Arthropoda</taxon>
        <taxon>Hexapoda</taxon>
        <taxon>Insecta</taxon>
        <taxon>Pterygota</taxon>
        <taxon>Neoptera</taxon>
        <taxon>Paraneoptera</taxon>
        <taxon>Hemiptera</taxon>
        <taxon>Sternorrhyncha</taxon>
        <taxon>Aphidomorpha</taxon>
        <taxon>Aphidoidea</taxon>
        <taxon>Aphididae</taxon>
        <taxon>Sipha</taxon>
    </lineage>
</organism>
<keyword evidence="2" id="KW-0479">Metal-binding</keyword>
<reference evidence="8" key="1">
    <citation type="submission" date="2025-08" db="UniProtKB">
        <authorList>
            <consortium name="RefSeq"/>
        </authorList>
    </citation>
    <scope>IDENTIFICATION</scope>
    <source>
        <tissue evidence="8">Whole body</tissue>
    </source>
</reference>
<dbReference type="InterPro" id="IPR052035">
    <property type="entry name" value="ZnF_BED_domain_contain"/>
</dbReference>
<dbReference type="Proteomes" id="UP000694846">
    <property type="component" value="Unplaced"/>
</dbReference>
<sequence>MLAPGYVLPSRKSVSNSLLPQLYESTVDNIKNKLKNVTAVCLTTDAWTSINNESYVAVTAHYIDDDTKMSSILIDCQHFTAKHTAVEMSSLLKEQWRHFPCFAHSINLIVQSGLETVKLILNKVKAIVEYFKRSTYALSRLNEIQTQGGYSVLKLKQDCPTKWNSTYDMVDRILKIKDPVLSTLAIINNDLNTITFDEWNVLKVLCQILKIFYDVTNEISSENYISISKVTIFSRAMVNYVSGFTNNSIMPTEICSVAKILKDKLHLRFDQLENNEVVMQSILLDPRFKKQGFPNDQKYQSAYQSLSRKVQIVSIGQDAQEPEATLGIGPLSGPEIIWKDFDTRVIAVSGGSNVTVAGILELDRYIAEPLLKRTEDPLVWWNERKLIYPKLYQLVCRRLCIVATSVPCERIFSKAGMVLTERWSRLTIDKVEKLLFLNHNLD</sequence>
<evidence type="ECO:0000256" key="4">
    <source>
        <dbReference type="ARBA" id="ARBA00022833"/>
    </source>
</evidence>
<evidence type="ECO:0000313" key="7">
    <source>
        <dbReference type="Proteomes" id="UP000694846"/>
    </source>
</evidence>
<evidence type="ECO:0000259" key="6">
    <source>
        <dbReference type="Pfam" id="PF05699"/>
    </source>
</evidence>
<dbReference type="RefSeq" id="XP_025410804.1">
    <property type="nucleotide sequence ID" value="XM_025555019.1"/>
</dbReference>